<dbReference type="HOGENOM" id="CLU_139818_0_0_11"/>
<dbReference type="AlphaFoldDB" id="Q0RVW7"/>
<evidence type="ECO:0000256" key="1">
    <source>
        <dbReference type="ARBA" id="ARBA00023125"/>
    </source>
</evidence>
<dbReference type="InterPro" id="IPR055370">
    <property type="entry name" value="Lsr2_DNA-bd"/>
</dbReference>
<accession>Q0RVW7</accession>
<evidence type="ECO:0008006" key="6">
    <source>
        <dbReference type="Google" id="ProtNLM"/>
    </source>
</evidence>
<feature type="domain" description="Lsr2 DNA-binding" evidence="3">
    <location>
        <begin position="80"/>
        <end position="114"/>
    </location>
</feature>
<dbReference type="Proteomes" id="UP000008710">
    <property type="component" value="Plasmid pRHL2"/>
</dbReference>
<evidence type="ECO:0000259" key="3">
    <source>
        <dbReference type="Pfam" id="PF23359"/>
    </source>
</evidence>
<dbReference type="PATRIC" id="fig|101510.16.peg.8768"/>
<evidence type="ECO:0000259" key="2">
    <source>
        <dbReference type="Pfam" id="PF11774"/>
    </source>
</evidence>
<geneLocation type="plasmid" evidence="4 5">
    <name>pRHL2</name>
</geneLocation>
<dbReference type="GO" id="GO:0003677">
    <property type="term" value="F:DNA binding"/>
    <property type="evidence" value="ECO:0007669"/>
    <property type="project" value="UniProtKB-KW"/>
</dbReference>
<dbReference type="RefSeq" id="WP_011600204.1">
    <property type="nucleotide sequence ID" value="NC_008270.1"/>
</dbReference>
<organism evidence="4 5">
    <name type="scientific">Rhodococcus jostii (strain RHA1)</name>
    <dbReference type="NCBI Taxonomy" id="101510"/>
    <lineage>
        <taxon>Bacteria</taxon>
        <taxon>Bacillati</taxon>
        <taxon>Actinomycetota</taxon>
        <taxon>Actinomycetes</taxon>
        <taxon>Mycobacteriales</taxon>
        <taxon>Nocardiaceae</taxon>
        <taxon>Rhodococcus</taxon>
    </lineage>
</organism>
<keyword evidence="1" id="KW-0238">DNA-binding</keyword>
<dbReference type="KEGG" id="rha:RHA1_ro10380"/>
<keyword evidence="4" id="KW-0614">Plasmid</keyword>
<dbReference type="InterPro" id="IPR036625">
    <property type="entry name" value="E3-bd_dom_sf"/>
</dbReference>
<dbReference type="GO" id="GO:0016746">
    <property type="term" value="F:acyltransferase activity"/>
    <property type="evidence" value="ECO:0007669"/>
    <property type="project" value="InterPro"/>
</dbReference>
<reference evidence="5" key="1">
    <citation type="journal article" date="2006" name="Proc. Natl. Acad. Sci. U.S.A.">
        <title>The complete genome of Rhodococcus sp. RHA1 provides insights into a catabolic powerhouse.</title>
        <authorList>
            <person name="McLeod M.P."/>
            <person name="Warren R.L."/>
            <person name="Hsiao W.W.L."/>
            <person name="Araki N."/>
            <person name="Myhre M."/>
            <person name="Fernandes C."/>
            <person name="Miyazawa D."/>
            <person name="Wong W."/>
            <person name="Lillquist A.L."/>
            <person name="Wang D."/>
            <person name="Dosanjh M."/>
            <person name="Hara H."/>
            <person name="Petrescu A."/>
            <person name="Morin R.D."/>
            <person name="Yang G."/>
            <person name="Stott J.M."/>
            <person name="Schein J.E."/>
            <person name="Shin H."/>
            <person name="Smailus D."/>
            <person name="Siddiqui A.S."/>
            <person name="Marra M.A."/>
            <person name="Jones S.J.M."/>
            <person name="Holt R."/>
            <person name="Brinkman F.S.L."/>
            <person name="Miyauchi K."/>
            <person name="Fukuda M."/>
            <person name="Davies J.E."/>
            <person name="Mohn W.W."/>
            <person name="Eltis L.D."/>
        </authorList>
    </citation>
    <scope>NUCLEOTIDE SEQUENCE [LARGE SCALE GENOMIC DNA]</scope>
    <source>
        <strain evidence="5">RHA1</strain>
    </source>
</reference>
<feature type="domain" description="Lsr2 dimerization" evidence="2">
    <location>
        <begin position="1"/>
        <end position="61"/>
    </location>
</feature>
<dbReference type="Gene3D" id="3.30.60.230">
    <property type="entry name" value="Lsr2, dimerization domain"/>
    <property type="match status" value="1"/>
</dbReference>
<protein>
    <recommendedName>
        <fullName evidence="6">Lsr2 protein</fullName>
    </recommendedName>
</protein>
<gene>
    <name evidence="4" type="ordered locus">RHA1_ro10380</name>
</gene>
<dbReference type="EMBL" id="CP000433">
    <property type="protein sequence ID" value="ABH00569.1"/>
    <property type="molecule type" value="Genomic_DNA"/>
</dbReference>
<dbReference type="Pfam" id="PF11774">
    <property type="entry name" value="Lsr2"/>
    <property type="match status" value="1"/>
</dbReference>
<dbReference type="InterPro" id="IPR042261">
    <property type="entry name" value="Lsr2-like_dimerization"/>
</dbReference>
<evidence type="ECO:0000313" key="5">
    <source>
        <dbReference type="Proteomes" id="UP000008710"/>
    </source>
</evidence>
<dbReference type="InterPro" id="IPR024412">
    <property type="entry name" value="Lsr2_dim_dom"/>
</dbReference>
<sequence length="120" mass="13312">MACKVVVELVDDIDGTVFGGDGESITFSVNGVDYEVDLKGKHASEFHKQIGFFIEHATRVGGRKRRSDRFAVSDAPVRRRGNGKEIRAWAAEQGYEISSRGRIPAEVEQAFQDALNAKER</sequence>
<dbReference type="OrthoDB" id="4113332at2"/>
<dbReference type="Pfam" id="PF23359">
    <property type="entry name" value="Lsr2_DNA-bd"/>
    <property type="match status" value="1"/>
</dbReference>
<evidence type="ECO:0000313" key="4">
    <source>
        <dbReference type="EMBL" id="ABH00569.1"/>
    </source>
</evidence>
<dbReference type="Gene3D" id="4.10.320.10">
    <property type="entry name" value="E3-binding domain"/>
    <property type="match status" value="1"/>
</dbReference>
<proteinExistence type="predicted"/>
<name>Q0RVW7_RHOJR</name>